<name>A0A2U3LB88_9FIRM</name>
<dbReference type="EMBL" id="OMOF01000376">
    <property type="protein sequence ID" value="SPF49187.1"/>
    <property type="molecule type" value="Genomic_DNA"/>
</dbReference>
<evidence type="ECO:0000313" key="2">
    <source>
        <dbReference type="EMBL" id="SPF49187.1"/>
    </source>
</evidence>
<dbReference type="Proteomes" id="UP000238916">
    <property type="component" value="Unassembled WGS sequence"/>
</dbReference>
<dbReference type="AlphaFoldDB" id="A0A2U3LB88"/>
<feature type="transmembrane region" description="Helical" evidence="1">
    <location>
        <begin position="6"/>
        <end position="27"/>
    </location>
</feature>
<keyword evidence="1" id="KW-1133">Transmembrane helix</keyword>
<keyword evidence="1" id="KW-0472">Membrane</keyword>
<gene>
    <name evidence="2" type="ORF">SBF1_4370002</name>
</gene>
<evidence type="ECO:0000256" key="1">
    <source>
        <dbReference type="SAM" id="Phobius"/>
    </source>
</evidence>
<proteinExistence type="predicted"/>
<keyword evidence="1" id="KW-0812">Transmembrane</keyword>
<evidence type="ECO:0000313" key="3">
    <source>
        <dbReference type="Proteomes" id="UP000238916"/>
    </source>
</evidence>
<organism evidence="2 3">
    <name type="scientific">Candidatus Desulfosporosinus infrequens</name>
    <dbReference type="NCBI Taxonomy" id="2043169"/>
    <lineage>
        <taxon>Bacteria</taxon>
        <taxon>Bacillati</taxon>
        <taxon>Bacillota</taxon>
        <taxon>Clostridia</taxon>
        <taxon>Eubacteriales</taxon>
        <taxon>Desulfitobacteriaceae</taxon>
        <taxon>Desulfosporosinus</taxon>
    </lineage>
</organism>
<accession>A0A2U3LB88</accession>
<protein>
    <submittedName>
        <fullName evidence="2">Uncharacterized protein</fullName>
    </submittedName>
</protein>
<reference evidence="3" key="1">
    <citation type="submission" date="2018-02" db="EMBL/GenBank/DDBJ databases">
        <authorList>
            <person name="Hausmann B."/>
        </authorList>
    </citation>
    <scope>NUCLEOTIDE SEQUENCE [LARGE SCALE GENOMIC DNA]</scope>
    <source>
        <strain evidence="3">Peat soil MAG SbF1</strain>
    </source>
</reference>
<sequence>MGLDQWVTIAIILVIALAAGLLIHAVAPGALSTWFNGFLSNVLSKVPTS</sequence>